<protein>
    <submittedName>
        <fullName evidence="1">Uncharacterized protein</fullName>
    </submittedName>
</protein>
<gene>
    <name evidence="1" type="ORF">K2173_012468</name>
</gene>
<evidence type="ECO:0000313" key="1">
    <source>
        <dbReference type="EMBL" id="KAJ8774394.1"/>
    </source>
</evidence>
<keyword evidence="2" id="KW-1185">Reference proteome</keyword>
<accession>A0AAV8U888</accession>
<sequence length="91" mass="10521">MEFKDKIENLIKHKSSLQRDNIWTSGYSYIESDIATLDCEELVPKRKSFNEPLMNYTTESSPYACNSKMSNNVMLDSDHECLEPTGQLHDN</sequence>
<proteinExistence type="predicted"/>
<name>A0AAV8U888_9ROSI</name>
<evidence type="ECO:0000313" key="2">
    <source>
        <dbReference type="Proteomes" id="UP001159364"/>
    </source>
</evidence>
<dbReference type="Proteomes" id="UP001159364">
    <property type="component" value="Linkage Group LG01"/>
</dbReference>
<comment type="caution">
    <text evidence="1">The sequence shown here is derived from an EMBL/GenBank/DDBJ whole genome shotgun (WGS) entry which is preliminary data.</text>
</comment>
<reference evidence="1 2" key="1">
    <citation type="submission" date="2021-09" db="EMBL/GenBank/DDBJ databases">
        <title>Genomic insights and catalytic innovation underlie evolution of tropane alkaloids biosynthesis.</title>
        <authorList>
            <person name="Wang Y.-J."/>
            <person name="Tian T."/>
            <person name="Huang J.-P."/>
            <person name="Huang S.-X."/>
        </authorList>
    </citation>
    <scope>NUCLEOTIDE SEQUENCE [LARGE SCALE GENOMIC DNA]</scope>
    <source>
        <strain evidence="1">KIB-2018</strain>
        <tissue evidence="1">Leaf</tissue>
    </source>
</reference>
<dbReference type="EMBL" id="JAIWQS010000001">
    <property type="protein sequence ID" value="KAJ8774394.1"/>
    <property type="molecule type" value="Genomic_DNA"/>
</dbReference>
<organism evidence="1 2">
    <name type="scientific">Erythroxylum novogranatense</name>
    <dbReference type="NCBI Taxonomy" id="1862640"/>
    <lineage>
        <taxon>Eukaryota</taxon>
        <taxon>Viridiplantae</taxon>
        <taxon>Streptophyta</taxon>
        <taxon>Embryophyta</taxon>
        <taxon>Tracheophyta</taxon>
        <taxon>Spermatophyta</taxon>
        <taxon>Magnoliopsida</taxon>
        <taxon>eudicotyledons</taxon>
        <taxon>Gunneridae</taxon>
        <taxon>Pentapetalae</taxon>
        <taxon>rosids</taxon>
        <taxon>fabids</taxon>
        <taxon>Malpighiales</taxon>
        <taxon>Erythroxylaceae</taxon>
        <taxon>Erythroxylum</taxon>
    </lineage>
</organism>
<dbReference type="AlphaFoldDB" id="A0AAV8U888"/>